<evidence type="ECO:0000256" key="2">
    <source>
        <dbReference type="ARBA" id="ARBA00022827"/>
    </source>
</evidence>
<dbReference type="GO" id="GO:0016491">
    <property type="term" value="F:oxidoreductase activity"/>
    <property type="evidence" value="ECO:0007669"/>
    <property type="project" value="UniProtKB-KW"/>
</dbReference>
<dbReference type="InterPro" id="IPR005107">
    <property type="entry name" value="CO_DH_flav_C"/>
</dbReference>
<dbReference type="Gene3D" id="3.30.465.10">
    <property type="match status" value="1"/>
</dbReference>
<keyword evidence="2" id="KW-0274">FAD</keyword>
<dbReference type="Proteomes" id="UP000070250">
    <property type="component" value="Chromosome"/>
</dbReference>
<dbReference type="EMBL" id="CP011971">
    <property type="protein sequence ID" value="AMN46160.1"/>
    <property type="molecule type" value="Genomic_DNA"/>
</dbReference>
<accession>A0A127F985</accession>
<dbReference type="InterPro" id="IPR016167">
    <property type="entry name" value="FAD-bd_PCMH_sub1"/>
</dbReference>
<dbReference type="Gene3D" id="3.30.43.10">
    <property type="entry name" value="Uridine Diphospho-n-acetylenolpyruvylglucosamine Reductase, domain 2"/>
    <property type="match status" value="1"/>
</dbReference>
<dbReference type="BRENDA" id="1.17.99.11">
    <property type="organism ID" value="17533"/>
</dbReference>
<dbReference type="InterPro" id="IPR016166">
    <property type="entry name" value="FAD-bd_PCMH"/>
</dbReference>
<dbReference type="Pfam" id="PF00941">
    <property type="entry name" value="FAD_binding_5"/>
    <property type="match status" value="1"/>
</dbReference>
<dbReference type="GO" id="GO:0071949">
    <property type="term" value="F:FAD binding"/>
    <property type="evidence" value="ECO:0007669"/>
    <property type="project" value="InterPro"/>
</dbReference>
<gene>
    <name evidence="5" type="ORF">ACG33_03375</name>
</gene>
<dbReference type="SUPFAM" id="SSF55447">
    <property type="entry name" value="CO dehydrogenase flavoprotein C-terminal domain-like"/>
    <property type="match status" value="1"/>
</dbReference>
<organism evidence="5 6">
    <name type="scientific">Steroidobacter denitrificans</name>
    <dbReference type="NCBI Taxonomy" id="465721"/>
    <lineage>
        <taxon>Bacteria</taxon>
        <taxon>Pseudomonadati</taxon>
        <taxon>Pseudomonadota</taxon>
        <taxon>Gammaproteobacteria</taxon>
        <taxon>Steroidobacterales</taxon>
        <taxon>Steroidobacteraceae</taxon>
        <taxon>Steroidobacter</taxon>
    </lineage>
</organism>
<name>A0A127F985_STEDE</name>
<dbReference type="EC" id="1.2.99.2" evidence="5"/>
<feature type="domain" description="FAD-binding PCMH-type" evidence="4">
    <location>
        <begin position="1"/>
        <end position="180"/>
    </location>
</feature>
<dbReference type="PANTHER" id="PTHR42659">
    <property type="entry name" value="XANTHINE DEHYDROGENASE SUBUNIT C-RELATED"/>
    <property type="match status" value="1"/>
</dbReference>
<dbReference type="Pfam" id="PF03450">
    <property type="entry name" value="CO_deh_flav_C"/>
    <property type="match status" value="1"/>
</dbReference>
<keyword evidence="1" id="KW-0285">Flavoprotein</keyword>
<evidence type="ECO:0000256" key="1">
    <source>
        <dbReference type="ARBA" id="ARBA00022630"/>
    </source>
</evidence>
<dbReference type="STRING" id="465721.ACG33_03375"/>
<dbReference type="BioCyc" id="MetaCyc:MONOMER-21239"/>
<keyword evidence="3 5" id="KW-0560">Oxidoreductase</keyword>
<dbReference type="InterPro" id="IPR016169">
    <property type="entry name" value="FAD-bd_PCMH_sub2"/>
</dbReference>
<dbReference type="Gene3D" id="3.30.390.50">
    <property type="entry name" value="CO dehydrogenase flavoprotein, C-terminal domain"/>
    <property type="match status" value="1"/>
</dbReference>
<dbReference type="SMART" id="SM01092">
    <property type="entry name" value="CO_deh_flav_C"/>
    <property type="match status" value="1"/>
</dbReference>
<evidence type="ECO:0000313" key="5">
    <source>
        <dbReference type="EMBL" id="AMN46160.1"/>
    </source>
</evidence>
<protein>
    <submittedName>
        <fullName evidence="5">1-testosterone hydratease/dehydrogenase (AtcB)</fullName>
        <ecNumber evidence="5">1.2.99.2</ecNumber>
    </submittedName>
</protein>
<sequence length="295" mass="31645">MKSVAFDYLTPSTLGEAVALLERLENEGKDTKILAGGQSLMPMLAMRVARPEILIDLKDIAELRGLREEKGWIVIGAMTSKREAEDSDLIRTRQPLFHAATQLVAHLTIRNRGSVGGSFAHGDPASEYPAVALVLDMEMKAVGPTGERIIPAADFFVTYMTTSLESNEILTEVRMPIMPAGTGWAIQEFARRRGDLALAGVAVTLRLQNGVCQDTRMAAFGVNPATVRLSAGEAALNGHPPDPATLARAAAAAAAALEEPMTCAHASSEYRRDLIKTLAERCLAQAVERAGRRAA</sequence>
<dbReference type="AlphaFoldDB" id="A0A127F985"/>
<dbReference type="InterPro" id="IPR036318">
    <property type="entry name" value="FAD-bd_PCMH-like_sf"/>
</dbReference>
<dbReference type="PATRIC" id="fig|465721.4.peg.723"/>
<keyword evidence="6" id="KW-1185">Reference proteome</keyword>
<evidence type="ECO:0000256" key="3">
    <source>
        <dbReference type="ARBA" id="ARBA00023002"/>
    </source>
</evidence>
<evidence type="ECO:0000259" key="4">
    <source>
        <dbReference type="PROSITE" id="PS51387"/>
    </source>
</evidence>
<dbReference type="InterPro" id="IPR036683">
    <property type="entry name" value="CO_DH_flav_C_dom_sf"/>
</dbReference>
<dbReference type="RefSeq" id="WP_066918678.1">
    <property type="nucleotide sequence ID" value="NZ_CP011971.1"/>
</dbReference>
<dbReference type="OrthoDB" id="9767994at2"/>
<dbReference type="PANTHER" id="PTHR42659:SF2">
    <property type="entry name" value="XANTHINE DEHYDROGENASE SUBUNIT C-RELATED"/>
    <property type="match status" value="1"/>
</dbReference>
<proteinExistence type="predicted"/>
<evidence type="ECO:0000313" key="6">
    <source>
        <dbReference type="Proteomes" id="UP000070250"/>
    </source>
</evidence>
<dbReference type="InterPro" id="IPR051312">
    <property type="entry name" value="Diverse_Substr_Oxidored"/>
</dbReference>
<dbReference type="SUPFAM" id="SSF56176">
    <property type="entry name" value="FAD-binding/transporter-associated domain-like"/>
    <property type="match status" value="1"/>
</dbReference>
<dbReference type="KEGG" id="sdf:ACG33_03375"/>
<dbReference type="InterPro" id="IPR002346">
    <property type="entry name" value="Mopterin_DH_FAD-bd"/>
</dbReference>
<reference evidence="5 6" key="1">
    <citation type="submission" date="2015-06" db="EMBL/GenBank/DDBJ databases">
        <title>A Comprehensive Approach to Explore the Metabolic and Phylogenetic Diversity of Bacterial Steroid Degradation in the Environment: Testosterone as an Example.</title>
        <authorList>
            <person name="Yang F.-C."/>
            <person name="Chen Y.-L."/>
            <person name="Yu C.-P."/>
            <person name="Tang S.-L."/>
            <person name="Wang P.-H."/>
            <person name="Ismail W."/>
            <person name="Wang C.-H."/>
            <person name="Yang C.-Y."/>
            <person name="Chiang Y.-R."/>
        </authorList>
    </citation>
    <scope>NUCLEOTIDE SEQUENCE [LARGE SCALE GENOMIC DNA]</scope>
    <source>
        <strain evidence="5 6">DSM 18526</strain>
    </source>
</reference>
<dbReference type="PROSITE" id="PS51387">
    <property type="entry name" value="FAD_PCMH"/>
    <property type="match status" value="1"/>
</dbReference>